<evidence type="ECO:0000256" key="6">
    <source>
        <dbReference type="ARBA" id="ARBA00023295"/>
    </source>
</evidence>
<dbReference type="Pfam" id="PF16757">
    <property type="entry name" value="Fucosidase_C"/>
    <property type="match status" value="1"/>
</dbReference>
<gene>
    <name evidence="9" type="ORF">GCM10022291_26470</name>
</gene>
<evidence type="ECO:0000256" key="1">
    <source>
        <dbReference type="ARBA" id="ARBA00004071"/>
    </source>
</evidence>
<dbReference type="PIRSF" id="PIRSF001092">
    <property type="entry name" value="Alpha-L-fucosidase"/>
    <property type="match status" value="1"/>
</dbReference>
<accession>A0ABP8CE36</accession>
<feature type="domain" description="Glycoside hydrolase family 29 N-terminal" evidence="7">
    <location>
        <begin position="17"/>
        <end position="368"/>
    </location>
</feature>
<dbReference type="InterPro" id="IPR013780">
    <property type="entry name" value="Glyco_hydro_b"/>
</dbReference>
<evidence type="ECO:0000313" key="9">
    <source>
        <dbReference type="EMBL" id="GAA4237938.1"/>
    </source>
</evidence>
<protein>
    <recommendedName>
        <fullName evidence="3">alpha-L-fucosidase</fullName>
        <ecNumber evidence="3">3.2.1.51</ecNumber>
    </recommendedName>
</protein>
<evidence type="ECO:0000259" key="8">
    <source>
        <dbReference type="Pfam" id="PF16757"/>
    </source>
</evidence>
<dbReference type="PANTHER" id="PTHR10030:SF37">
    <property type="entry name" value="ALPHA-L-FUCOSIDASE-RELATED"/>
    <property type="match status" value="1"/>
</dbReference>
<dbReference type="Gene3D" id="3.20.20.80">
    <property type="entry name" value="Glycosidases"/>
    <property type="match status" value="1"/>
</dbReference>
<organism evidence="9 10">
    <name type="scientific">Postechiella marina</name>
    <dbReference type="NCBI Taxonomy" id="943941"/>
    <lineage>
        <taxon>Bacteria</taxon>
        <taxon>Pseudomonadati</taxon>
        <taxon>Bacteroidota</taxon>
        <taxon>Flavobacteriia</taxon>
        <taxon>Flavobacteriales</taxon>
        <taxon>Flavobacteriaceae</taxon>
        <taxon>Postechiella</taxon>
    </lineage>
</organism>
<comment type="caution">
    <text evidence="9">The sequence shown here is derived from an EMBL/GenBank/DDBJ whole genome shotgun (WGS) entry which is preliminary data.</text>
</comment>
<sequence>MACNTKKTTKIVYKTLPDHYKANWTSLRKHQTPNWFDNLKFGIYCHWGPQTVEVKYEKDEITRLEAIEKWKGEKFDAKNWVNVMQKAGAQFGGPVAWHGSGLVNWESDITDWNSTKKGPKVDIYGDLSKELRKRGMPVIASYHTGNFWSRMWGQISKENKTYLDPTKDNAMYATLNKGRVGNEIFDAWYARISESVDKYQPDMIWFDTGFGGTVPKELRGQMHKGRQLPDASNKLISAPESYQQKMISHFFNKGLEWGKEVEVVYKTHDIPVGIGVRDLEDGNLIGLQYDPWMSDVNMQRHFEWRSTWFYNPVNKVKSAGTLVDMLIDMTSKNGRMLLNVPPQEDGTFAPEIKKELFAIGNWLKINGEAIYGTMPWVLFGEGPTEVTNPGHHGQGKNHGELIPKYTAKDIRFTQKGKTLYAICMDWPEKDLTIRSLGLYGKLYPDDIKSVNLLGTSEKLNWSIDEAGMHVRFPKKKPCNFAYVLKVERN</sequence>
<keyword evidence="10" id="KW-1185">Reference proteome</keyword>
<name>A0ABP8CE36_9FLAO</name>
<dbReference type="InterPro" id="IPR031919">
    <property type="entry name" value="Fucosidase_C"/>
</dbReference>
<comment type="function">
    <text evidence="1">Alpha-L-fucosidase is responsible for hydrolyzing the alpha-1,6-linked fucose joined to the reducing-end N-acetylglucosamine of the carbohydrate moieties of glycoproteins.</text>
</comment>
<dbReference type="InterPro" id="IPR057739">
    <property type="entry name" value="Glyco_hydro_29_N"/>
</dbReference>
<dbReference type="Proteomes" id="UP001501496">
    <property type="component" value="Unassembled WGS sequence"/>
</dbReference>
<evidence type="ECO:0000256" key="5">
    <source>
        <dbReference type="ARBA" id="ARBA00022801"/>
    </source>
</evidence>
<feature type="domain" description="Alpha-L-fucosidase C-terminal" evidence="8">
    <location>
        <begin position="407"/>
        <end position="487"/>
    </location>
</feature>
<evidence type="ECO:0000313" key="10">
    <source>
        <dbReference type="Proteomes" id="UP001501496"/>
    </source>
</evidence>
<dbReference type="InterPro" id="IPR000933">
    <property type="entry name" value="Glyco_hydro_29"/>
</dbReference>
<keyword evidence="4" id="KW-0732">Signal</keyword>
<dbReference type="SUPFAM" id="SSF51445">
    <property type="entry name" value="(Trans)glycosidases"/>
    <property type="match status" value="1"/>
</dbReference>
<dbReference type="InterPro" id="IPR017853">
    <property type="entry name" value="GH"/>
</dbReference>
<proteinExistence type="inferred from homology"/>
<dbReference type="Pfam" id="PF01120">
    <property type="entry name" value="Alpha_L_fucos"/>
    <property type="match status" value="1"/>
</dbReference>
<dbReference type="EC" id="3.2.1.51" evidence="3"/>
<evidence type="ECO:0000256" key="3">
    <source>
        <dbReference type="ARBA" id="ARBA00012662"/>
    </source>
</evidence>
<reference evidence="10" key="1">
    <citation type="journal article" date="2019" name="Int. J. Syst. Evol. Microbiol.">
        <title>The Global Catalogue of Microorganisms (GCM) 10K type strain sequencing project: providing services to taxonomists for standard genome sequencing and annotation.</title>
        <authorList>
            <consortium name="The Broad Institute Genomics Platform"/>
            <consortium name="The Broad Institute Genome Sequencing Center for Infectious Disease"/>
            <person name="Wu L."/>
            <person name="Ma J."/>
        </authorList>
    </citation>
    <scope>NUCLEOTIDE SEQUENCE [LARGE SCALE GENOMIC DNA]</scope>
    <source>
        <strain evidence="10">JCM 17630</strain>
    </source>
</reference>
<evidence type="ECO:0000256" key="2">
    <source>
        <dbReference type="ARBA" id="ARBA00007951"/>
    </source>
</evidence>
<dbReference type="EMBL" id="BAABCA010000005">
    <property type="protein sequence ID" value="GAA4237938.1"/>
    <property type="molecule type" value="Genomic_DNA"/>
</dbReference>
<evidence type="ECO:0000256" key="4">
    <source>
        <dbReference type="ARBA" id="ARBA00022729"/>
    </source>
</evidence>
<dbReference type="Gene3D" id="2.60.40.1180">
    <property type="entry name" value="Golgi alpha-mannosidase II"/>
    <property type="match status" value="1"/>
</dbReference>
<keyword evidence="6" id="KW-0326">Glycosidase</keyword>
<comment type="similarity">
    <text evidence="2">Belongs to the glycosyl hydrolase 29 family.</text>
</comment>
<dbReference type="PANTHER" id="PTHR10030">
    <property type="entry name" value="ALPHA-L-FUCOSIDASE"/>
    <property type="match status" value="1"/>
</dbReference>
<dbReference type="InterPro" id="IPR016286">
    <property type="entry name" value="FUC_metazoa-typ"/>
</dbReference>
<evidence type="ECO:0000259" key="7">
    <source>
        <dbReference type="Pfam" id="PF01120"/>
    </source>
</evidence>
<keyword evidence="5" id="KW-0378">Hydrolase</keyword>
<dbReference type="SMART" id="SM00812">
    <property type="entry name" value="Alpha_L_fucos"/>
    <property type="match status" value="1"/>
</dbReference>